<feature type="domain" description="GFO/IDH/MocA-like oxidoreductase" evidence="2">
    <location>
        <begin position="140"/>
        <end position="247"/>
    </location>
</feature>
<gene>
    <name evidence="3" type="ORF">NXS10_03890</name>
</gene>
<dbReference type="InterPro" id="IPR055170">
    <property type="entry name" value="GFO_IDH_MocA-like_dom"/>
</dbReference>
<dbReference type="SUPFAM" id="SSF51735">
    <property type="entry name" value="NAD(P)-binding Rossmann-fold domains"/>
    <property type="match status" value="1"/>
</dbReference>
<feature type="domain" description="Gfo/Idh/MocA-like oxidoreductase N-terminal" evidence="1">
    <location>
        <begin position="2"/>
        <end position="118"/>
    </location>
</feature>
<keyword evidence="4" id="KW-1185">Reference proteome</keyword>
<dbReference type="Proteomes" id="UP001206548">
    <property type="component" value="Unassembled WGS sequence"/>
</dbReference>
<dbReference type="SUPFAM" id="SSF55347">
    <property type="entry name" value="Glyceraldehyde-3-phosphate dehydrogenase-like, C-terminal domain"/>
    <property type="match status" value="1"/>
</dbReference>
<reference evidence="3 4" key="1">
    <citation type="journal article" date="2023" name="Int. J. Syst. Evol. Microbiol.">
        <title>Streptococcus sciuri sp. nov., Staphylococcus marylandisciuri sp. nov. and Staphylococcus americanisciuri sp. nov., isolated from faeces of eastern grey squirrel (Sciurus carolinensis).</title>
        <authorList>
            <person name="Volokhov D.V."/>
            <person name="Zagorodnyaya T.A."/>
            <person name="Furtak V.A."/>
            <person name="Nattanmai G."/>
            <person name="Randall L."/>
            <person name="Jose S."/>
            <person name="Gao Y."/>
            <person name="Eisenberg T."/>
            <person name="Delmonte P."/>
            <person name="Blom J."/>
            <person name="Mitchell K.K."/>
        </authorList>
    </citation>
    <scope>NUCLEOTIDE SEQUENCE [LARGE SCALE GENOMIC DNA]</scope>
    <source>
        <strain evidence="3 4">SQ9-PEA</strain>
    </source>
</reference>
<dbReference type="Gene3D" id="3.30.360.10">
    <property type="entry name" value="Dihydrodipicolinate Reductase, domain 2"/>
    <property type="match status" value="1"/>
</dbReference>
<dbReference type="RefSeq" id="WP_259137889.1">
    <property type="nucleotide sequence ID" value="NZ_JANUXX010000003.1"/>
</dbReference>
<dbReference type="InterPro" id="IPR000683">
    <property type="entry name" value="Gfo/Idh/MocA-like_OxRdtase_N"/>
</dbReference>
<dbReference type="Pfam" id="PF01408">
    <property type="entry name" value="GFO_IDH_MocA"/>
    <property type="match status" value="1"/>
</dbReference>
<dbReference type="InterPro" id="IPR036291">
    <property type="entry name" value="NAD(P)-bd_dom_sf"/>
</dbReference>
<comment type="caution">
    <text evidence="3">The sequence shown here is derived from an EMBL/GenBank/DDBJ whole genome shotgun (WGS) entry which is preliminary data.</text>
</comment>
<dbReference type="Gene3D" id="3.40.50.720">
    <property type="entry name" value="NAD(P)-binding Rossmann-like Domain"/>
    <property type="match status" value="1"/>
</dbReference>
<evidence type="ECO:0000259" key="1">
    <source>
        <dbReference type="Pfam" id="PF01408"/>
    </source>
</evidence>
<dbReference type="PANTHER" id="PTHR43054">
    <property type="match status" value="1"/>
</dbReference>
<sequence length="321" mass="35489">MKLAVLGTGKIVQEVLPILENITGIALVGILSTPRSLSKAQELAHRYAIPIATNRYEDLLASDAIDTIYIATPNNTHYTYAKKALQAGKNVICEKPFTLKKSDLEDLATIAKQKQVFLLEAITNQYLPNFAVIKEALPSIGEIKIVECNYSQYSSRYDAFKKGEVAPAFDPEMGGGALYDLNIYNIHLIVGLFGQPKSVYYLANKEKDVDTSGVLVMDFDRFKCVCIAAKDCEAEARSTIQGNKGSIAILGATNSLPVIQVTLNKEKSHLIDHNANKHRMQAEFENFERILATRDSKSAQKALEHSLAVMAVLDNAREYMK</sequence>
<dbReference type="Pfam" id="PF22725">
    <property type="entry name" value="GFO_IDH_MocA_C3"/>
    <property type="match status" value="1"/>
</dbReference>
<evidence type="ECO:0000313" key="3">
    <source>
        <dbReference type="EMBL" id="MCS4488106.1"/>
    </source>
</evidence>
<proteinExistence type="predicted"/>
<name>A0ABT2F6K5_9STRE</name>
<dbReference type="PANTHER" id="PTHR43054:SF1">
    <property type="entry name" value="SCYLLO-INOSITOL 2-DEHYDROGENASE (NADP(+)) IOLU"/>
    <property type="match status" value="1"/>
</dbReference>
<organism evidence="3 4">
    <name type="scientific">Streptococcus sciuri</name>
    <dbReference type="NCBI Taxonomy" id="2973939"/>
    <lineage>
        <taxon>Bacteria</taxon>
        <taxon>Bacillati</taxon>
        <taxon>Bacillota</taxon>
        <taxon>Bacilli</taxon>
        <taxon>Lactobacillales</taxon>
        <taxon>Streptococcaceae</taxon>
        <taxon>Streptococcus</taxon>
    </lineage>
</organism>
<accession>A0ABT2F6K5</accession>
<dbReference type="EMBL" id="JANUXX010000003">
    <property type="protein sequence ID" value="MCS4488106.1"/>
    <property type="molecule type" value="Genomic_DNA"/>
</dbReference>
<evidence type="ECO:0000313" key="4">
    <source>
        <dbReference type="Proteomes" id="UP001206548"/>
    </source>
</evidence>
<evidence type="ECO:0000259" key="2">
    <source>
        <dbReference type="Pfam" id="PF22725"/>
    </source>
</evidence>
<protein>
    <submittedName>
        <fullName evidence="3">Gfo/Idh/MocA family oxidoreductase</fullName>
    </submittedName>
</protein>